<feature type="transmembrane region" description="Helical" evidence="2">
    <location>
        <begin position="55"/>
        <end position="72"/>
    </location>
</feature>
<gene>
    <name evidence="3" type="ORF">GF068_27470</name>
</gene>
<accession>A0A6N7PU98</accession>
<reference evidence="3 4" key="1">
    <citation type="submission" date="2019-10" db="EMBL/GenBank/DDBJ databases">
        <title>A soil myxobacterium in the family Polyangiaceae.</title>
        <authorList>
            <person name="Li Y."/>
            <person name="Wang J."/>
        </authorList>
    </citation>
    <scope>NUCLEOTIDE SEQUENCE [LARGE SCALE GENOMIC DNA]</scope>
    <source>
        <strain evidence="3 4">DSM 14734</strain>
    </source>
</reference>
<keyword evidence="2" id="KW-0812">Transmembrane</keyword>
<dbReference type="RefSeq" id="WP_153822442.1">
    <property type="nucleotide sequence ID" value="NZ_WJIE01000008.1"/>
</dbReference>
<dbReference type="AlphaFoldDB" id="A0A6N7PU98"/>
<dbReference type="Proteomes" id="UP000440224">
    <property type="component" value="Unassembled WGS sequence"/>
</dbReference>
<keyword evidence="2" id="KW-1133">Transmembrane helix</keyword>
<feature type="compositionally biased region" description="Basic and acidic residues" evidence="1">
    <location>
        <begin position="19"/>
        <end position="30"/>
    </location>
</feature>
<evidence type="ECO:0000256" key="1">
    <source>
        <dbReference type="SAM" id="MobiDB-lite"/>
    </source>
</evidence>
<evidence type="ECO:0000313" key="3">
    <source>
        <dbReference type="EMBL" id="MRG95628.1"/>
    </source>
</evidence>
<comment type="caution">
    <text evidence="3">The sequence shown here is derived from an EMBL/GenBank/DDBJ whole genome shotgun (WGS) entry which is preliminary data.</text>
</comment>
<feature type="region of interest" description="Disordered" evidence="1">
    <location>
        <begin position="1"/>
        <end position="30"/>
    </location>
</feature>
<sequence length="145" mass="15511">MTTLPNYPTPDELSFGRAESTRARGGKEEPTLANPEVVLARAEGVFTHSIHQSRLVSAVCFFVAAALAVFGLSTSFMMVFLAFAVLVALASPPLALREFRLEIERAARSQGLPVAAARHVAAEKTAAFRAKRARGELLEGEADLG</sequence>
<evidence type="ECO:0000313" key="4">
    <source>
        <dbReference type="Proteomes" id="UP000440224"/>
    </source>
</evidence>
<keyword evidence="4" id="KW-1185">Reference proteome</keyword>
<protein>
    <submittedName>
        <fullName evidence="3">Uncharacterized protein</fullName>
    </submittedName>
</protein>
<evidence type="ECO:0000256" key="2">
    <source>
        <dbReference type="SAM" id="Phobius"/>
    </source>
</evidence>
<feature type="transmembrane region" description="Helical" evidence="2">
    <location>
        <begin position="78"/>
        <end position="96"/>
    </location>
</feature>
<proteinExistence type="predicted"/>
<organism evidence="3 4">
    <name type="scientific">Polyangium spumosum</name>
    <dbReference type="NCBI Taxonomy" id="889282"/>
    <lineage>
        <taxon>Bacteria</taxon>
        <taxon>Pseudomonadati</taxon>
        <taxon>Myxococcota</taxon>
        <taxon>Polyangia</taxon>
        <taxon>Polyangiales</taxon>
        <taxon>Polyangiaceae</taxon>
        <taxon>Polyangium</taxon>
    </lineage>
</organism>
<name>A0A6N7PU98_9BACT</name>
<dbReference type="EMBL" id="WJIE01000008">
    <property type="protein sequence ID" value="MRG95628.1"/>
    <property type="molecule type" value="Genomic_DNA"/>
</dbReference>
<keyword evidence="2" id="KW-0472">Membrane</keyword>